<dbReference type="PANTHER" id="PTHR39697:SF1">
    <property type="entry name" value="RICIN B LECTIN DOMAIN-CONTAINING PROTEIN"/>
    <property type="match status" value="1"/>
</dbReference>
<feature type="compositionally biased region" description="Low complexity" evidence="1">
    <location>
        <begin position="32"/>
        <end position="54"/>
    </location>
</feature>
<dbReference type="Proteomes" id="UP001281003">
    <property type="component" value="Unassembled WGS sequence"/>
</dbReference>
<organism evidence="2 3">
    <name type="scientific">Sordaria brevicollis</name>
    <dbReference type="NCBI Taxonomy" id="83679"/>
    <lineage>
        <taxon>Eukaryota</taxon>
        <taxon>Fungi</taxon>
        <taxon>Dikarya</taxon>
        <taxon>Ascomycota</taxon>
        <taxon>Pezizomycotina</taxon>
        <taxon>Sordariomycetes</taxon>
        <taxon>Sordariomycetidae</taxon>
        <taxon>Sordariales</taxon>
        <taxon>Sordariaceae</taxon>
        <taxon>Sordaria</taxon>
    </lineage>
</organism>
<keyword evidence="3" id="KW-1185">Reference proteome</keyword>
<dbReference type="PANTHER" id="PTHR39697">
    <property type="entry name" value="RICIN B LECTIN DOMAIN-CONTAINING PROTEIN-RELATED"/>
    <property type="match status" value="1"/>
</dbReference>
<comment type="caution">
    <text evidence="2">The sequence shown here is derived from an EMBL/GenBank/DDBJ whole genome shotgun (WGS) entry which is preliminary data.</text>
</comment>
<evidence type="ECO:0000313" key="2">
    <source>
        <dbReference type="EMBL" id="KAK3401737.1"/>
    </source>
</evidence>
<protein>
    <submittedName>
        <fullName evidence="2">Uncharacterized protein</fullName>
    </submittedName>
</protein>
<accession>A0AAE0UF17</accession>
<dbReference type="AlphaFoldDB" id="A0AAE0UF17"/>
<gene>
    <name evidence="2" type="ORF">B0T20DRAFT_389668</name>
</gene>
<reference evidence="2" key="2">
    <citation type="submission" date="2023-07" db="EMBL/GenBank/DDBJ databases">
        <authorList>
            <consortium name="Lawrence Berkeley National Laboratory"/>
            <person name="Haridas S."/>
            <person name="Hensen N."/>
            <person name="Bonometti L."/>
            <person name="Westerberg I."/>
            <person name="Brannstrom I.O."/>
            <person name="Guillou S."/>
            <person name="Cros-Aarteil S."/>
            <person name="Calhoun S."/>
            <person name="Kuo A."/>
            <person name="Mondo S."/>
            <person name="Pangilinan J."/>
            <person name="Riley R."/>
            <person name="LaButti K."/>
            <person name="Andreopoulos B."/>
            <person name="Lipzen A."/>
            <person name="Chen C."/>
            <person name="Yanf M."/>
            <person name="Daum C."/>
            <person name="Ng V."/>
            <person name="Clum A."/>
            <person name="Steindorff A."/>
            <person name="Ohm R."/>
            <person name="Martin F."/>
            <person name="Silar P."/>
            <person name="Natvig D."/>
            <person name="Lalanne C."/>
            <person name="Gautier V."/>
            <person name="Ament-velasquez S.L."/>
            <person name="Kruys A."/>
            <person name="Hutchinson M.I."/>
            <person name="Powell A.J."/>
            <person name="Barry K."/>
            <person name="Miller A.N."/>
            <person name="Grigoriev I.V."/>
            <person name="Debuchy R."/>
            <person name="Gladieux P."/>
            <person name="Thoren M.H."/>
            <person name="Johannesson H."/>
        </authorList>
    </citation>
    <scope>NUCLEOTIDE SEQUENCE</scope>
    <source>
        <strain evidence="2">FGSC 1904</strain>
    </source>
</reference>
<evidence type="ECO:0000256" key="1">
    <source>
        <dbReference type="SAM" id="MobiDB-lite"/>
    </source>
</evidence>
<feature type="region of interest" description="Disordered" evidence="1">
    <location>
        <begin position="1"/>
        <end position="89"/>
    </location>
</feature>
<dbReference type="EMBL" id="JAUTDP010000002">
    <property type="protein sequence ID" value="KAK3401737.1"/>
    <property type="molecule type" value="Genomic_DNA"/>
</dbReference>
<sequence>MASLPFGHFKPSQPSSQLNEKEIVEDLGPDDSISVVSPPSTSSTTTFSGNGNSSQHPPTSRFIMTPTSSSVAESTTPNRKSNNIPYITRNSAPGPGSTYIIAHNPSGGESKALTVIKGRLCLTTPFELLANPPVIDAVQAKAFAGTCNWHWHCEELDGWLGFQNAATGLWLGASRQVLNKPNTELVMVVLDATCVGSGTPRGSGVNKQFCVRKAADEEGYVLLKRVDLETVYLSPVEGGFVQEDICIAAIDPRTAAGRGGKLLWEFVKVDHEVVPERV</sequence>
<proteinExistence type="predicted"/>
<feature type="compositionally biased region" description="Polar residues" evidence="1">
    <location>
        <begin position="65"/>
        <end position="89"/>
    </location>
</feature>
<evidence type="ECO:0000313" key="3">
    <source>
        <dbReference type="Proteomes" id="UP001281003"/>
    </source>
</evidence>
<reference evidence="2" key="1">
    <citation type="journal article" date="2023" name="Mol. Phylogenet. Evol.">
        <title>Genome-scale phylogeny and comparative genomics of the fungal order Sordariales.</title>
        <authorList>
            <person name="Hensen N."/>
            <person name="Bonometti L."/>
            <person name="Westerberg I."/>
            <person name="Brannstrom I.O."/>
            <person name="Guillou S."/>
            <person name="Cros-Aarteil S."/>
            <person name="Calhoun S."/>
            <person name="Haridas S."/>
            <person name="Kuo A."/>
            <person name="Mondo S."/>
            <person name="Pangilinan J."/>
            <person name="Riley R."/>
            <person name="LaButti K."/>
            <person name="Andreopoulos B."/>
            <person name="Lipzen A."/>
            <person name="Chen C."/>
            <person name="Yan M."/>
            <person name="Daum C."/>
            <person name="Ng V."/>
            <person name="Clum A."/>
            <person name="Steindorff A."/>
            <person name="Ohm R.A."/>
            <person name="Martin F."/>
            <person name="Silar P."/>
            <person name="Natvig D.O."/>
            <person name="Lalanne C."/>
            <person name="Gautier V."/>
            <person name="Ament-Velasquez S.L."/>
            <person name="Kruys A."/>
            <person name="Hutchinson M.I."/>
            <person name="Powell A.J."/>
            <person name="Barry K."/>
            <person name="Miller A.N."/>
            <person name="Grigoriev I.V."/>
            <person name="Debuchy R."/>
            <person name="Gladieux P."/>
            <person name="Hiltunen Thoren M."/>
            <person name="Johannesson H."/>
        </authorList>
    </citation>
    <scope>NUCLEOTIDE SEQUENCE</scope>
    <source>
        <strain evidence="2">FGSC 1904</strain>
    </source>
</reference>
<name>A0AAE0UF17_SORBR</name>